<comment type="caution">
    <text evidence="3">The sequence shown here is derived from an EMBL/GenBank/DDBJ whole genome shotgun (WGS) entry which is preliminary data.</text>
</comment>
<keyword evidence="1" id="KW-1133">Transmembrane helix</keyword>
<keyword evidence="1" id="KW-0472">Membrane</keyword>
<name>A0A7C4GGJ0_UNCW3</name>
<sequence>MDYRILAILALILWGIWGYMSRVLIRDGCPPGTFAFWATLVGLLPVAALALATDSLRLPRQMPLVALAGAIGGIATACFYFALRRGPASVVVPISGMYILIPALLGLILLREPLTWKHLAGLASAALAVIFLSL</sequence>
<organism evidence="3">
    <name type="scientific">candidate division WOR-3 bacterium</name>
    <dbReference type="NCBI Taxonomy" id="2052148"/>
    <lineage>
        <taxon>Bacteria</taxon>
        <taxon>Bacteria division WOR-3</taxon>
    </lineage>
</organism>
<dbReference type="Gene3D" id="1.10.3730.20">
    <property type="match status" value="1"/>
</dbReference>
<accession>A0A7C4GGJ0</accession>
<dbReference type="PANTHER" id="PTHR22911">
    <property type="entry name" value="ACYL-MALONYL CONDENSING ENZYME-RELATED"/>
    <property type="match status" value="1"/>
</dbReference>
<dbReference type="EMBL" id="DSUT01000094">
    <property type="protein sequence ID" value="HGK28218.1"/>
    <property type="molecule type" value="Genomic_DNA"/>
</dbReference>
<dbReference type="AlphaFoldDB" id="A0A7C4GGJ0"/>
<proteinExistence type="predicted"/>
<feature type="transmembrane region" description="Helical" evidence="1">
    <location>
        <begin position="34"/>
        <end position="52"/>
    </location>
</feature>
<dbReference type="PANTHER" id="PTHR22911:SF137">
    <property type="entry name" value="SOLUTE CARRIER FAMILY 35 MEMBER G2-RELATED"/>
    <property type="match status" value="1"/>
</dbReference>
<evidence type="ECO:0000259" key="2">
    <source>
        <dbReference type="Pfam" id="PF00892"/>
    </source>
</evidence>
<dbReference type="InterPro" id="IPR037185">
    <property type="entry name" value="EmrE-like"/>
</dbReference>
<evidence type="ECO:0000313" key="3">
    <source>
        <dbReference type="EMBL" id="HGK28218.1"/>
    </source>
</evidence>
<feature type="transmembrane region" description="Helical" evidence="1">
    <location>
        <begin position="64"/>
        <end position="83"/>
    </location>
</feature>
<protein>
    <submittedName>
        <fullName evidence="3">EamA family transporter</fullName>
    </submittedName>
</protein>
<dbReference type="InterPro" id="IPR000620">
    <property type="entry name" value="EamA_dom"/>
</dbReference>
<keyword evidence="1" id="KW-0812">Transmembrane</keyword>
<reference evidence="3" key="1">
    <citation type="journal article" date="2020" name="mSystems">
        <title>Genome- and Community-Level Interaction Insights into Carbon Utilization and Element Cycling Functions of Hydrothermarchaeota in Hydrothermal Sediment.</title>
        <authorList>
            <person name="Zhou Z."/>
            <person name="Liu Y."/>
            <person name="Xu W."/>
            <person name="Pan J."/>
            <person name="Luo Z.H."/>
            <person name="Li M."/>
        </authorList>
    </citation>
    <scope>NUCLEOTIDE SEQUENCE [LARGE SCALE GENOMIC DNA]</scope>
    <source>
        <strain evidence="3">SpSt-488</strain>
    </source>
</reference>
<gene>
    <name evidence="3" type="ORF">ENS41_04610</name>
</gene>
<dbReference type="Pfam" id="PF00892">
    <property type="entry name" value="EamA"/>
    <property type="match status" value="1"/>
</dbReference>
<feature type="transmembrane region" description="Helical" evidence="1">
    <location>
        <begin position="89"/>
        <end position="109"/>
    </location>
</feature>
<evidence type="ECO:0000256" key="1">
    <source>
        <dbReference type="SAM" id="Phobius"/>
    </source>
</evidence>
<dbReference type="GO" id="GO:0016020">
    <property type="term" value="C:membrane"/>
    <property type="evidence" value="ECO:0007669"/>
    <property type="project" value="InterPro"/>
</dbReference>
<dbReference type="SUPFAM" id="SSF103481">
    <property type="entry name" value="Multidrug resistance efflux transporter EmrE"/>
    <property type="match status" value="1"/>
</dbReference>
<feature type="domain" description="EamA" evidence="2">
    <location>
        <begin position="5"/>
        <end position="133"/>
    </location>
</feature>